<keyword evidence="2" id="KW-1185">Reference proteome</keyword>
<protein>
    <submittedName>
        <fullName evidence="1">Uncharacterized protein</fullName>
    </submittedName>
</protein>
<name>A0ACB9RNY2_9MYRT</name>
<dbReference type="EMBL" id="CM042882">
    <property type="protein sequence ID" value="KAI4380760.1"/>
    <property type="molecule type" value="Genomic_DNA"/>
</dbReference>
<comment type="caution">
    <text evidence="1">The sequence shown here is derived from an EMBL/GenBank/DDBJ whole genome shotgun (WGS) entry which is preliminary data.</text>
</comment>
<accession>A0ACB9RNY2</accession>
<evidence type="ECO:0000313" key="1">
    <source>
        <dbReference type="EMBL" id="KAI4380760.1"/>
    </source>
</evidence>
<gene>
    <name evidence="1" type="ORF">MLD38_006913</name>
</gene>
<dbReference type="Proteomes" id="UP001057402">
    <property type="component" value="Chromosome 3"/>
</dbReference>
<evidence type="ECO:0000313" key="2">
    <source>
        <dbReference type="Proteomes" id="UP001057402"/>
    </source>
</evidence>
<organism evidence="1 2">
    <name type="scientific">Melastoma candidum</name>
    <dbReference type="NCBI Taxonomy" id="119954"/>
    <lineage>
        <taxon>Eukaryota</taxon>
        <taxon>Viridiplantae</taxon>
        <taxon>Streptophyta</taxon>
        <taxon>Embryophyta</taxon>
        <taxon>Tracheophyta</taxon>
        <taxon>Spermatophyta</taxon>
        <taxon>Magnoliopsida</taxon>
        <taxon>eudicotyledons</taxon>
        <taxon>Gunneridae</taxon>
        <taxon>Pentapetalae</taxon>
        <taxon>rosids</taxon>
        <taxon>malvids</taxon>
        <taxon>Myrtales</taxon>
        <taxon>Melastomataceae</taxon>
        <taxon>Melastomatoideae</taxon>
        <taxon>Melastomateae</taxon>
        <taxon>Melastoma</taxon>
    </lineage>
</organism>
<proteinExistence type="predicted"/>
<sequence>MDAAFHLGEVDRSNFIQIVMQSLGSSYACLWSLSPPAPSCLFYLDGWLRDSADVQLDAVFNQYKQSLFLIQQSHSQVPGLAFGNNMPYIKVGDNQLLTLASNDAQQKFYQDAGIKIAVFMGCRSGEIELGFSDMPRADLEMQIRTLFPEDFSRHLLVRDLPMLAENLNPPSSSSSSSLRSLSMDSPEYSSLLFVLPTTTSSPSQALLLTPTITDTAPTLTASFPPPLPLFQTAESEHAAMTSAFLAAMASPSSFSTSQQPQQQEPQEQQQRQQQPRENPWPRAFKSYVATTQFKPSSSRNLSMLKRAITYYGSMNMIRISERAQGAAACGGSSSRPITATQMHHMMSERKRREKLNKSFQSLKALLPPGTKKDKASVLVTTREYLCSLSSQVEDLRRKNAILEGQRLPPPTKESAPDEAVSTSSSPDQIRSEVEVQTRTISDTASTSSQDRIIDLRVTASGYVPTTDLVIRILEFLSQTGNINPLSIEADARVARQGGGMVNHVSMRLHVQGDDWDDSAFREAVRRVVADLPLPRPQ</sequence>
<reference evidence="2" key="1">
    <citation type="journal article" date="2023" name="Front. Plant Sci.">
        <title>Chromosomal-level genome assembly of Melastoma candidum provides insights into trichome evolution.</title>
        <authorList>
            <person name="Zhong Y."/>
            <person name="Wu W."/>
            <person name="Sun C."/>
            <person name="Zou P."/>
            <person name="Liu Y."/>
            <person name="Dai S."/>
            <person name="Zhou R."/>
        </authorList>
    </citation>
    <scope>NUCLEOTIDE SEQUENCE [LARGE SCALE GENOMIC DNA]</scope>
</reference>